<feature type="domain" description="NmrA-like" evidence="3">
    <location>
        <begin position="8"/>
        <end position="150"/>
    </location>
</feature>
<evidence type="ECO:0000313" key="4">
    <source>
        <dbReference type="EMBL" id="KAF2119016.1"/>
    </source>
</evidence>
<dbReference type="InterPro" id="IPR008030">
    <property type="entry name" value="NmrA-like"/>
</dbReference>
<keyword evidence="2" id="KW-0560">Oxidoreductase</keyword>
<dbReference type="InterPro" id="IPR045312">
    <property type="entry name" value="PCBER-like"/>
</dbReference>
<dbReference type="OrthoDB" id="419598at2759"/>
<dbReference type="GO" id="GO:0016491">
    <property type="term" value="F:oxidoreductase activity"/>
    <property type="evidence" value="ECO:0007669"/>
    <property type="project" value="UniProtKB-KW"/>
</dbReference>
<reference evidence="4" key="1">
    <citation type="journal article" date="2020" name="Stud. Mycol.">
        <title>101 Dothideomycetes genomes: a test case for predicting lifestyles and emergence of pathogens.</title>
        <authorList>
            <person name="Haridas S."/>
            <person name="Albert R."/>
            <person name="Binder M."/>
            <person name="Bloem J."/>
            <person name="Labutti K."/>
            <person name="Salamov A."/>
            <person name="Andreopoulos B."/>
            <person name="Baker S."/>
            <person name="Barry K."/>
            <person name="Bills G."/>
            <person name="Bluhm B."/>
            <person name="Cannon C."/>
            <person name="Castanera R."/>
            <person name="Culley D."/>
            <person name="Daum C."/>
            <person name="Ezra D."/>
            <person name="Gonzalez J."/>
            <person name="Henrissat B."/>
            <person name="Kuo A."/>
            <person name="Liang C."/>
            <person name="Lipzen A."/>
            <person name="Lutzoni F."/>
            <person name="Magnuson J."/>
            <person name="Mondo S."/>
            <person name="Nolan M."/>
            <person name="Ohm R."/>
            <person name="Pangilinan J."/>
            <person name="Park H.-J."/>
            <person name="Ramirez L."/>
            <person name="Alfaro M."/>
            <person name="Sun H."/>
            <person name="Tritt A."/>
            <person name="Yoshinaga Y."/>
            <person name="Zwiers L.-H."/>
            <person name="Turgeon B."/>
            <person name="Goodwin S."/>
            <person name="Spatafora J."/>
            <person name="Crous P."/>
            <person name="Grigoriev I."/>
        </authorList>
    </citation>
    <scope>NUCLEOTIDE SEQUENCE</scope>
    <source>
        <strain evidence="4">CBS 627.86</strain>
    </source>
</reference>
<evidence type="ECO:0000256" key="1">
    <source>
        <dbReference type="ARBA" id="ARBA00022857"/>
    </source>
</evidence>
<proteinExistence type="predicted"/>
<dbReference type="PANTHER" id="PTHR47706:SF7">
    <property type="entry name" value="CIPA-LIKE, PUTATIVE (AFU_ORTHOLOGUE AFUA_1G01630)-RELATED"/>
    <property type="match status" value="1"/>
</dbReference>
<dbReference type="InterPro" id="IPR051609">
    <property type="entry name" value="NmrA/Isoflavone_reductase-like"/>
</dbReference>
<keyword evidence="5" id="KW-1185">Reference proteome</keyword>
<dbReference type="InterPro" id="IPR036291">
    <property type="entry name" value="NAD(P)-bd_dom_sf"/>
</dbReference>
<dbReference type="Gene3D" id="3.40.50.720">
    <property type="entry name" value="NAD(P)-binding Rossmann-like Domain"/>
    <property type="match status" value="1"/>
</dbReference>
<keyword evidence="1" id="KW-0521">NADP</keyword>
<organism evidence="4 5">
    <name type="scientific">Lophiotrema nucula</name>
    <dbReference type="NCBI Taxonomy" id="690887"/>
    <lineage>
        <taxon>Eukaryota</taxon>
        <taxon>Fungi</taxon>
        <taxon>Dikarya</taxon>
        <taxon>Ascomycota</taxon>
        <taxon>Pezizomycotina</taxon>
        <taxon>Dothideomycetes</taxon>
        <taxon>Pleosporomycetidae</taxon>
        <taxon>Pleosporales</taxon>
        <taxon>Lophiotremataceae</taxon>
        <taxon>Lophiotrema</taxon>
    </lineage>
</organism>
<dbReference type="PANTHER" id="PTHR47706">
    <property type="entry name" value="NMRA-LIKE FAMILY PROTEIN"/>
    <property type="match status" value="1"/>
</dbReference>
<dbReference type="Pfam" id="PF05368">
    <property type="entry name" value="NmrA"/>
    <property type="match status" value="1"/>
</dbReference>
<dbReference type="CDD" id="cd05259">
    <property type="entry name" value="PCBER_SDR_a"/>
    <property type="match status" value="1"/>
</dbReference>
<name>A0A6A5ZIP7_9PLEO</name>
<dbReference type="EMBL" id="ML977316">
    <property type="protein sequence ID" value="KAF2119016.1"/>
    <property type="molecule type" value="Genomic_DNA"/>
</dbReference>
<protein>
    <recommendedName>
        <fullName evidence="3">NmrA-like domain-containing protein</fullName>
    </recommendedName>
</protein>
<accession>A0A6A5ZIP7</accession>
<gene>
    <name evidence="4" type="ORF">BDV96DRAFT_684632</name>
</gene>
<dbReference type="Gene3D" id="3.90.25.10">
    <property type="entry name" value="UDP-galactose 4-epimerase, domain 1"/>
    <property type="match status" value="1"/>
</dbReference>
<sequence>MPSSNYISKVAVVGAGGNVGRFITEALLNTGKHSVTAITRADSKSIITPGAVAKHVDYNDPSTIVEALNDHDALVITLSGQAPIQETEEKLIRAAAEAGVPWILPNEWSPDTANEALVNDVFVFKHKVATRKLIEEIDKSAYISVATGFWYEYSLAIPLAYGIDIANRTATFFDEGETKISTSTWQQVGRAVAALLSLPIKTEDASSQACLNEYRNKVVYVSSFTIDQKAMWQSVLRVSGTKESDWTVSMEGARDRYETGLNEIKEGKRSGFAKMMFTRVFIDDGTGDFENGKGTLNSVLGLPNEDLDEATKRAIERVKEGKSF</sequence>
<evidence type="ECO:0000259" key="3">
    <source>
        <dbReference type="Pfam" id="PF05368"/>
    </source>
</evidence>
<dbReference type="AlphaFoldDB" id="A0A6A5ZIP7"/>
<dbReference type="Proteomes" id="UP000799770">
    <property type="component" value="Unassembled WGS sequence"/>
</dbReference>
<evidence type="ECO:0000256" key="2">
    <source>
        <dbReference type="ARBA" id="ARBA00023002"/>
    </source>
</evidence>
<dbReference type="SUPFAM" id="SSF51735">
    <property type="entry name" value="NAD(P)-binding Rossmann-fold domains"/>
    <property type="match status" value="1"/>
</dbReference>
<evidence type="ECO:0000313" key="5">
    <source>
        <dbReference type="Proteomes" id="UP000799770"/>
    </source>
</evidence>